<reference evidence="8" key="1">
    <citation type="submission" date="2016-10" db="EMBL/GenBank/DDBJ databases">
        <authorList>
            <person name="Varghese N."/>
            <person name="Submissions S."/>
        </authorList>
    </citation>
    <scope>NUCLEOTIDE SEQUENCE [LARGE SCALE GENOMIC DNA]</scope>
    <source>
        <strain evidence="8">Nm44</strain>
    </source>
</reference>
<dbReference type="EMBL" id="FOUB01000005">
    <property type="protein sequence ID" value="SFL82009.1"/>
    <property type="molecule type" value="Genomic_DNA"/>
</dbReference>
<dbReference type="InterPro" id="IPR036318">
    <property type="entry name" value="FAD-bd_PCMH-like_sf"/>
</dbReference>
<comment type="similarity">
    <text evidence="2">Belongs to the oxygen-dependent FAD-linked oxidoreductase family.</text>
</comment>
<dbReference type="PROSITE" id="PS51387">
    <property type="entry name" value="FAD_PCMH"/>
    <property type="match status" value="1"/>
</dbReference>
<dbReference type="InterPro" id="IPR012951">
    <property type="entry name" value="BBE"/>
</dbReference>
<dbReference type="GO" id="GO:0016491">
    <property type="term" value="F:oxidoreductase activity"/>
    <property type="evidence" value="ECO:0007669"/>
    <property type="project" value="UniProtKB-KW"/>
</dbReference>
<keyword evidence="3" id="KW-0285">Flavoprotein</keyword>
<keyword evidence="4" id="KW-0274">FAD</keyword>
<organism evidence="7 8">
    <name type="scientific">Nitrosomonas communis</name>
    <dbReference type="NCBI Taxonomy" id="44574"/>
    <lineage>
        <taxon>Bacteria</taxon>
        <taxon>Pseudomonadati</taxon>
        <taxon>Pseudomonadota</taxon>
        <taxon>Betaproteobacteria</taxon>
        <taxon>Nitrosomonadales</taxon>
        <taxon>Nitrosomonadaceae</taxon>
        <taxon>Nitrosomonas</taxon>
    </lineage>
</organism>
<dbReference type="Proteomes" id="UP000183287">
    <property type="component" value="Unassembled WGS sequence"/>
</dbReference>
<accession>A0A1I4KTZ4</accession>
<dbReference type="InterPro" id="IPR016166">
    <property type="entry name" value="FAD-bd_PCMH"/>
</dbReference>
<dbReference type="OrthoDB" id="9775082at2"/>
<dbReference type="GO" id="GO:0071949">
    <property type="term" value="F:FAD binding"/>
    <property type="evidence" value="ECO:0007669"/>
    <property type="project" value="InterPro"/>
</dbReference>
<evidence type="ECO:0000256" key="5">
    <source>
        <dbReference type="ARBA" id="ARBA00023002"/>
    </source>
</evidence>
<dbReference type="Gene3D" id="3.40.462.20">
    <property type="match status" value="1"/>
</dbReference>
<dbReference type="Pfam" id="PF01565">
    <property type="entry name" value="FAD_binding_4"/>
    <property type="match status" value="1"/>
</dbReference>
<comment type="cofactor">
    <cofactor evidence="1">
        <name>FAD</name>
        <dbReference type="ChEBI" id="CHEBI:57692"/>
    </cofactor>
</comment>
<dbReference type="SUPFAM" id="SSF56176">
    <property type="entry name" value="FAD-binding/transporter-associated domain-like"/>
    <property type="match status" value="1"/>
</dbReference>
<evidence type="ECO:0000256" key="4">
    <source>
        <dbReference type="ARBA" id="ARBA00022827"/>
    </source>
</evidence>
<evidence type="ECO:0000256" key="1">
    <source>
        <dbReference type="ARBA" id="ARBA00001974"/>
    </source>
</evidence>
<gene>
    <name evidence="7" type="ORF">SAMN05421863_10056</name>
</gene>
<name>A0A1I4KTZ4_9PROT</name>
<evidence type="ECO:0000256" key="2">
    <source>
        <dbReference type="ARBA" id="ARBA00005466"/>
    </source>
</evidence>
<sequence length="602" mass="69081">MFFARFEKHISFNLLLHDFLLHRPSIPPFSPSLILIYLVRNINYLIYKKLLIHIKQMHAIIQKLREAYCSDGVEVPEILFNCTQSQQKYDQYRQIFNRLFQFMPTAIVLCETAQQISVAVKFTSKHALPLRVRSGGHDHEGECCGTDTILLDLSKINTVEIDRERKIARIQPGIRFQSLTTELAKCDVMIPHGTCATVCIAGYTMGGGWGPWTRKYGMCCESVVGATLVLGDGSIRELSMNSEIVGDQELLWAIKGGGGFSYGIVTEFVIETFDLPDEMIKFQVEWNKYHYVPENKLFALRDATPTLHVLQTWEKVIASTQPDANQLVGTNLKIAAKHASEGEHFNPHTVSHNCMMYGYWEGDENSLQKFIDKHFKHTGIYTVTIIDKAGRKYQDLPYGGDHLMSSWDRYSFHNMNLLKQGLEGTPFPPDEDQPAPHKITSRLVNKEGLGTEGHYKLLESLTSPLVLSGNEQLGLFTYITLGAIAGNYYQHIMTLEQKDKSAFPYKDKLFTIQYQTWWNETEKEKEEGENNHVYTRVNQALDWMEVCRDYDIPNTSGAFISFKDSSVPTQTYFDKSYHHLVKVKRTYVNDPYNHFRSRKTIM</sequence>
<dbReference type="InterPro" id="IPR050416">
    <property type="entry name" value="FAD-linked_Oxidoreductase"/>
</dbReference>
<dbReference type="InterPro" id="IPR006094">
    <property type="entry name" value="Oxid_FAD_bind_N"/>
</dbReference>
<keyword evidence="5" id="KW-0560">Oxidoreductase</keyword>
<feature type="domain" description="FAD-binding PCMH-type" evidence="6">
    <location>
        <begin position="100"/>
        <end position="275"/>
    </location>
</feature>
<dbReference type="PANTHER" id="PTHR42973">
    <property type="entry name" value="BINDING OXIDOREDUCTASE, PUTATIVE (AFU_ORTHOLOGUE AFUA_1G17690)-RELATED"/>
    <property type="match status" value="1"/>
</dbReference>
<dbReference type="InterPro" id="IPR016169">
    <property type="entry name" value="FAD-bd_PCMH_sub2"/>
</dbReference>
<proteinExistence type="inferred from homology"/>
<evidence type="ECO:0000256" key="3">
    <source>
        <dbReference type="ARBA" id="ARBA00022630"/>
    </source>
</evidence>
<keyword evidence="8" id="KW-1185">Reference proteome</keyword>
<evidence type="ECO:0000313" key="8">
    <source>
        <dbReference type="Proteomes" id="UP000183287"/>
    </source>
</evidence>
<protein>
    <submittedName>
        <fullName evidence="7">Berberine and berberine like</fullName>
    </submittedName>
</protein>
<dbReference type="Pfam" id="PF08031">
    <property type="entry name" value="BBE"/>
    <property type="match status" value="1"/>
</dbReference>
<dbReference type="Gene3D" id="3.30.465.10">
    <property type="match status" value="1"/>
</dbReference>
<evidence type="ECO:0000313" key="7">
    <source>
        <dbReference type="EMBL" id="SFL82009.1"/>
    </source>
</evidence>
<dbReference type="AlphaFoldDB" id="A0A1I4KTZ4"/>
<dbReference type="PANTHER" id="PTHR42973:SF39">
    <property type="entry name" value="FAD-BINDING PCMH-TYPE DOMAIN-CONTAINING PROTEIN"/>
    <property type="match status" value="1"/>
</dbReference>
<evidence type="ECO:0000259" key="6">
    <source>
        <dbReference type="PROSITE" id="PS51387"/>
    </source>
</evidence>